<gene>
    <name evidence="6" type="ORF">PPNSA23_39390</name>
</gene>
<dbReference type="PANTHER" id="PTHR11040:SF211">
    <property type="entry name" value="ZINC TRANSPORTER ZIP11"/>
    <property type="match status" value="1"/>
</dbReference>
<keyword evidence="5" id="KW-0472">Membrane</keyword>
<keyword evidence="5" id="KW-1133">Transmembrane helix</keyword>
<evidence type="ECO:0000313" key="6">
    <source>
        <dbReference type="EMBL" id="GAB1583996.1"/>
    </source>
</evidence>
<feature type="transmembrane region" description="Helical" evidence="5">
    <location>
        <begin position="208"/>
        <end position="225"/>
    </location>
</feature>
<evidence type="ECO:0000256" key="1">
    <source>
        <dbReference type="ARBA" id="ARBA00004651"/>
    </source>
</evidence>
<proteinExistence type="inferred from homology"/>
<dbReference type="RefSeq" id="WP_407866503.1">
    <property type="nucleotide sequence ID" value="NZ_BAAFZP010000002.1"/>
</dbReference>
<evidence type="ECO:0000256" key="2">
    <source>
        <dbReference type="ARBA" id="ARBA00006939"/>
    </source>
</evidence>
<keyword evidence="5" id="KW-0812">Transmembrane</keyword>
<evidence type="ECO:0000313" key="7">
    <source>
        <dbReference type="Proteomes" id="UP001628091"/>
    </source>
</evidence>
<dbReference type="PANTHER" id="PTHR11040">
    <property type="entry name" value="ZINC/IRON TRANSPORTER"/>
    <property type="match status" value="1"/>
</dbReference>
<sequence>MGNQLVLVLATAAGAALASLLGGIIATLLNPTTLLLSIFVGYAGGILMGTFAFEMMPKALEQSSLFIATAGFALGFALVYALDLYVNRGAMAGAEASQKKWVKGYHKHRTPRGGKITVLAGATSVEEVIEGLTIGVGSVIDPMVALITGLAIAIDNIAEALSIGELQREQDKEHYTWPIIKWTGLIGISVFGSALAGWFLFRDLPENVLGFLLATGAGGMFYLTVTDLVPEAEEHHYQESAAISVAAGFLTIFVLSEMV</sequence>
<name>A0ABQ0H515_9HYPH</name>
<evidence type="ECO:0000256" key="3">
    <source>
        <dbReference type="ARBA" id="ARBA00022475"/>
    </source>
</evidence>
<feature type="transmembrane region" description="Helical" evidence="5">
    <location>
        <begin position="237"/>
        <end position="255"/>
    </location>
</feature>
<feature type="transmembrane region" description="Helical" evidence="5">
    <location>
        <begin position="32"/>
        <end position="53"/>
    </location>
</feature>
<accession>A0ABQ0H515</accession>
<feature type="transmembrane region" description="Helical" evidence="5">
    <location>
        <begin position="179"/>
        <end position="201"/>
    </location>
</feature>
<keyword evidence="4" id="KW-0862">Zinc</keyword>
<comment type="similarity">
    <text evidence="2">Belongs to the ZIP transporter (TC 2.A.5) family.</text>
</comment>
<evidence type="ECO:0000256" key="4">
    <source>
        <dbReference type="ARBA" id="ARBA00022833"/>
    </source>
</evidence>
<dbReference type="EMBL" id="BAAFZP010000002">
    <property type="protein sequence ID" value="GAB1583996.1"/>
    <property type="molecule type" value="Genomic_DNA"/>
</dbReference>
<comment type="subcellular location">
    <subcellularLocation>
        <location evidence="1">Cell membrane</location>
        <topology evidence="1">Multi-pass membrane protein</topology>
    </subcellularLocation>
</comment>
<protein>
    <submittedName>
        <fullName evidence="6">ZIP family metal transporter</fullName>
    </submittedName>
</protein>
<keyword evidence="7" id="KW-1185">Reference proteome</keyword>
<comment type="caution">
    <text evidence="6">The sequence shown here is derived from an EMBL/GenBank/DDBJ whole genome shotgun (WGS) entry which is preliminary data.</text>
</comment>
<evidence type="ECO:0000256" key="5">
    <source>
        <dbReference type="SAM" id="Phobius"/>
    </source>
</evidence>
<keyword evidence="3" id="KW-1003">Cell membrane</keyword>
<organism evidence="6 7">
    <name type="scientific">Phyllobacterium phragmitis</name>
    <dbReference type="NCBI Taxonomy" id="2670329"/>
    <lineage>
        <taxon>Bacteria</taxon>
        <taxon>Pseudomonadati</taxon>
        <taxon>Pseudomonadota</taxon>
        <taxon>Alphaproteobacteria</taxon>
        <taxon>Hyphomicrobiales</taxon>
        <taxon>Phyllobacteriaceae</taxon>
        <taxon>Phyllobacterium</taxon>
    </lineage>
</organism>
<feature type="transmembrane region" description="Helical" evidence="5">
    <location>
        <begin position="65"/>
        <end position="82"/>
    </location>
</feature>
<reference evidence="6 7" key="1">
    <citation type="submission" date="2024-10" db="EMBL/GenBank/DDBJ databases">
        <title>Isolation, draft genome sequencing and identification of Phyllobacterium sp. NSA23, isolated from leaf soil.</title>
        <authorList>
            <person name="Akita H."/>
        </authorList>
    </citation>
    <scope>NUCLEOTIDE SEQUENCE [LARGE SCALE GENOMIC DNA]</scope>
    <source>
        <strain evidence="6 7">NSA23</strain>
    </source>
</reference>
<dbReference type="Proteomes" id="UP001628091">
    <property type="component" value="Unassembled WGS sequence"/>
</dbReference>